<keyword evidence="1" id="KW-0378">Hydrolase</keyword>
<reference evidence="4" key="1">
    <citation type="journal article" date="2019" name="Int. J. Syst. Evol. Microbiol.">
        <title>The Global Catalogue of Microorganisms (GCM) 10K type strain sequencing project: providing services to taxonomists for standard genome sequencing and annotation.</title>
        <authorList>
            <consortium name="The Broad Institute Genomics Platform"/>
            <consortium name="The Broad Institute Genome Sequencing Center for Infectious Disease"/>
            <person name="Wu L."/>
            <person name="Ma J."/>
        </authorList>
    </citation>
    <scope>NUCLEOTIDE SEQUENCE [LARGE SCALE GENOMIC DNA]</scope>
    <source>
        <strain evidence="4">JCM 18200</strain>
    </source>
</reference>
<dbReference type="InterPro" id="IPR001995">
    <property type="entry name" value="Peptidase_A2_cat"/>
</dbReference>
<dbReference type="EMBL" id="BAABIQ010000037">
    <property type="protein sequence ID" value="GAA4796493.1"/>
    <property type="molecule type" value="Genomic_DNA"/>
</dbReference>
<sequence>MIKIPLVLLNLQDDGFHLLVEVVVFNKTFKAVLDTGASKTVFDKSTVEKYLENEQLKSSDRVSTGLGTTNMESFTWLVPDIQLGNFHLTDFEVAVLDLSSINFAYENLAVDPVIGVIGGDILTQYKGIIDYGKMTLTLKNNISKKRHASQRALSNFNQT</sequence>
<organism evidence="3 4">
    <name type="scientific">Olivibacter ginsenosidimutans</name>
    <dbReference type="NCBI Taxonomy" id="1176537"/>
    <lineage>
        <taxon>Bacteria</taxon>
        <taxon>Pseudomonadati</taxon>
        <taxon>Bacteroidota</taxon>
        <taxon>Sphingobacteriia</taxon>
        <taxon>Sphingobacteriales</taxon>
        <taxon>Sphingobacteriaceae</taxon>
        <taxon>Olivibacter</taxon>
    </lineage>
</organism>
<dbReference type="InterPro" id="IPR001969">
    <property type="entry name" value="Aspartic_peptidase_AS"/>
</dbReference>
<feature type="domain" description="Peptidase A2" evidence="2">
    <location>
        <begin position="29"/>
        <end position="67"/>
    </location>
</feature>
<dbReference type="CDD" id="cd05483">
    <property type="entry name" value="retropepsin_like_bacteria"/>
    <property type="match status" value="1"/>
</dbReference>
<dbReference type="RefSeq" id="WP_345232246.1">
    <property type="nucleotide sequence ID" value="NZ_BAABIQ010000037.1"/>
</dbReference>
<protein>
    <recommendedName>
        <fullName evidence="2">Peptidase A2 domain-containing protein</fullName>
    </recommendedName>
</protein>
<dbReference type="PROSITE" id="PS00141">
    <property type="entry name" value="ASP_PROTEASE"/>
    <property type="match status" value="1"/>
</dbReference>
<dbReference type="SUPFAM" id="SSF50630">
    <property type="entry name" value="Acid proteases"/>
    <property type="match status" value="1"/>
</dbReference>
<evidence type="ECO:0000259" key="2">
    <source>
        <dbReference type="PROSITE" id="PS50175"/>
    </source>
</evidence>
<proteinExistence type="predicted"/>
<gene>
    <name evidence="3" type="ORF">GCM10023231_26200</name>
</gene>
<keyword evidence="4" id="KW-1185">Reference proteome</keyword>
<dbReference type="Pfam" id="PF13650">
    <property type="entry name" value="Asp_protease_2"/>
    <property type="match status" value="1"/>
</dbReference>
<dbReference type="PROSITE" id="PS50175">
    <property type="entry name" value="ASP_PROT_RETROV"/>
    <property type="match status" value="1"/>
</dbReference>
<evidence type="ECO:0000313" key="3">
    <source>
        <dbReference type="EMBL" id="GAA4796493.1"/>
    </source>
</evidence>
<dbReference type="Gene3D" id="2.40.70.10">
    <property type="entry name" value="Acid Proteases"/>
    <property type="match status" value="1"/>
</dbReference>
<comment type="caution">
    <text evidence="3">The sequence shown here is derived from an EMBL/GenBank/DDBJ whole genome shotgun (WGS) entry which is preliminary data.</text>
</comment>
<dbReference type="InterPro" id="IPR034122">
    <property type="entry name" value="Retropepsin-like_bacterial"/>
</dbReference>
<evidence type="ECO:0000313" key="4">
    <source>
        <dbReference type="Proteomes" id="UP001501411"/>
    </source>
</evidence>
<name>A0ABP9BJH3_9SPHI</name>
<accession>A0ABP9BJH3</accession>
<dbReference type="Proteomes" id="UP001501411">
    <property type="component" value="Unassembled WGS sequence"/>
</dbReference>
<dbReference type="InterPro" id="IPR021109">
    <property type="entry name" value="Peptidase_aspartic_dom_sf"/>
</dbReference>
<evidence type="ECO:0000256" key="1">
    <source>
        <dbReference type="ARBA" id="ARBA00022801"/>
    </source>
</evidence>